<evidence type="ECO:0000256" key="1">
    <source>
        <dbReference type="SAM" id="MobiDB-lite"/>
    </source>
</evidence>
<dbReference type="Proteomes" id="UP001172708">
    <property type="component" value="Unassembled WGS sequence"/>
</dbReference>
<sequence>MLRSPKDGTLTRSRAYTFAVWAVAAMIVLQMLTSAIGLTVASGQFERVSIDTFEYVGELTAERVSRFAEAATDVAEGTANELELVGADADRAVVEASLYQRLVREGAVRAVYVGWPDGEFLVLRRMGDGFQSQSGGGAYGNQLSNRLYDAEFALESQATEETDYDPRTRPWYSTGTATAETRWSDPYVAFDSHETLVSAAHAARESGEVTAVVGADLNLDELATVLDGIPYGDGAEAFVLTQDLKVIAAPSSHHERILAQAESSGNVARAADLGIDVDPTSVGLGTVLFTRERDMVVLDRGFSVDEGLPWRLHIVASDDDLSAGLGTLGSVVLWFNVGSLVMVTIAAIVLWRVRRPLGRLRERAMTDPLTGLLNYREFYRQGRQIARRASERGDVLTVTVLDLDEFKDLNDTHGHGVGDRCLEAAAAGLTRSARTGDLAARIGGDEFAMLHVLRADDRPLRVVQRVRDAVEHEIHVRVEGSGGVGVTAGFATSGVGADDFDALVAHADNALVAGKRVAKGRVHASGEDDIDVDRRRTAPGAEVDEGRSRSASRPR</sequence>
<comment type="caution">
    <text evidence="4">The sequence shown here is derived from an EMBL/GenBank/DDBJ whole genome shotgun (WGS) entry which is preliminary data.</text>
</comment>
<evidence type="ECO:0000313" key="5">
    <source>
        <dbReference type="Proteomes" id="UP001172708"/>
    </source>
</evidence>
<evidence type="ECO:0000259" key="3">
    <source>
        <dbReference type="PROSITE" id="PS50887"/>
    </source>
</evidence>
<dbReference type="GO" id="GO:0052621">
    <property type="term" value="F:diguanylate cyclase activity"/>
    <property type="evidence" value="ECO:0007669"/>
    <property type="project" value="UniProtKB-EC"/>
</dbReference>
<accession>A0ABT8GDG9</accession>
<dbReference type="EC" id="2.7.7.65" evidence="4"/>
<dbReference type="InterPro" id="IPR050469">
    <property type="entry name" value="Diguanylate_Cyclase"/>
</dbReference>
<dbReference type="RefSeq" id="WP_301140619.1">
    <property type="nucleotide sequence ID" value="NZ_JAUHQA010000001.1"/>
</dbReference>
<keyword evidence="4" id="KW-0548">Nucleotidyltransferase</keyword>
<protein>
    <submittedName>
        <fullName evidence="4">Diguanylate cyclase</fullName>
        <ecNumber evidence="4">2.7.7.65</ecNumber>
    </submittedName>
</protein>
<dbReference type="InterPro" id="IPR029787">
    <property type="entry name" value="Nucleotide_cyclase"/>
</dbReference>
<dbReference type="InterPro" id="IPR043128">
    <property type="entry name" value="Rev_trsase/Diguanyl_cyclase"/>
</dbReference>
<dbReference type="CDD" id="cd12913">
    <property type="entry name" value="PDC1_MCP_like"/>
    <property type="match status" value="1"/>
</dbReference>
<name>A0ABT8GDG9_9MICO</name>
<organism evidence="4 5">
    <name type="scientific">Demequina muriae</name>
    <dbReference type="NCBI Taxonomy" id="3051664"/>
    <lineage>
        <taxon>Bacteria</taxon>
        <taxon>Bacillati</taxon>
        <taxon>Actinomycetota</taxon>
        <taxon>Actinomycetes</taxon>
        <taxon>Micrococcales</taxon>
        <taxon>Demequinaceae</taxon>
        <taxon>Demequina</taxon>
    </lineage>
</organism>
<evidence type="ECO:0000313" key="4">
    <source>
        <dbReference type="EMBL" id="MDN4479473.1"/>
    </source>
</evidence>
<dbReference type="SUPFAM" id="SSF103190">
    <property type="entry name" value="Sensory domain-like"/>
    <property type="match status" value="1"/>
</dbReference>
<keyword evidence="5" id="KW-1185">Reference proteome</keyword>
<dbReference type="Pfam" id="PF00990">
    <property type="entry name" value="GGDEF"/>
    <property type="match status" value="1"/>
</dbReference>
<dbReference type="SMART" id="SM00267">
    <property type="entry name" value="GGDEF"/>
    <property type="match status" value="1"/>
</dbReference>
<feature type="transmembrane region" description="Helical" evidence="2">
    <location>
        <begin position="331"/>
        <end position="353"/>
    </location>
</feature>
<dbReference type="InterPro" id="IPR029151">
    <property type="entry name" value="Sensor-like_sf"/>
</dbReference>
<keyword evidence="2" id="KW-0472">Membrane</keyword>
<feature type="domain" description="GGDEF" evidence="3">
    <location>
        <begin position="394"/>
        <end position="527"/>
    </location>
</feature>
<gene>
    <name evidence="4" type="ORF">QQX02_00865</name>
</gene>
<keyword evidence="2" id="KW-0812">Transmembrane</keyword>
<reference evidence="4" key="1">
    <citation type="submission" date="2023-06" db="EMBL/GenBank/DDBJ databases">
        <title>Egi l300058.</title>
        <authorList>
            <person name="Gao L."/>
            <person name="Fang B.-Z."/>
            <person name="Li W.-J."/>
        </authorList>
    </citation>
    <scope>NUCLEOTIDE SEQUENCE</scope>
    <source>
        <strain evidence="4">EGI L300058</strain>
    </source>
</reference>
<evidence type="ECO:0000256" key="2">
    <source>
        <dbReference type="SAM" id="Phobius"/>
    </source>
</evidence>
<dbReference type="CDD" id="cd01949">
    <property type="entry name" value="GGDEF"/>
    <property type="match status" value="1"/>
</dbReference>
<keyword evidence="2" id="KW-1133">Transmembrane helix</keyword>
<dbReference type="Gene3D" id="3.30.450.20">
    <property type="entry name" value="PAS domain"/>
    <property type="match status" value="1"/>
</dbReference>
<dbReference type="PANTHER" id="PTHR45138:SF9">
    <property type="entry name" value="DIGUANYLATE CYCLASE DGCM-RELATED"/>
    <property type="match status" value="1"/>
</dbReference>
<dbReference type="EMBL" id="JAUHQA010000001">
    <property type="protein sequence ID" value="MDN4479473.1"/>
    <property type="molecule type" value="Genomic_DNA"/>
</dbReference>
<proteinExistence type="predicted"/>
<feature type="region of interest" description="Disordered" evidence="1">
    <location>
        <begin position="518"/>
        <end position="555"/>
    </location>
</feature>
<dbReference type="PANTHER" id="PTHR45138">
    <property type="entry name" value="REGULATORY COMPONENTS OF SENSORY TRANSDUCTION SYSTEM"/>
    <property type="match status" value="1"/>
</dbReference>
<dbReference type="Pfam" id="PF22673">
    <property type="entry name" value="MCP-like_PDC_1"/>
    <property type="match status" value="1"/>
</dbReference>
<dbReference type="PROSITE" id="PS50887">
    <property type="entry name" value="GGDEF"/>
    <property type="match status" value="1"/>
</dbReference>
<dbReference type="NCBIfam" id="TIGR00254">
    <property type="entry name" value="GGDEF"/>
    <property type="match status" value="1"/>
</dbReference>
<dbReference type="InterPro" id="IPR000160">
    <property type="entry name" value="GGDEF_dom"/>
</dbReference>
<dbReference type="Gene3D" id="3.30.70.270">
    <property type="match status" value="1"/>
</dbReference>
<dbReference type="SUPFAM" id="SSF55073">
    <property type="entry name" value="Nucleotide cyclase"/>
    <property type="match status" value="1"/>
</dbReference>
<keyword evidence="4" id="KW-0808">Transferase</keyword>